<keyword evidence="3 6" id="KW-0732">Signal</keyword>
<feature type="domain" description="RagB/SusD" evidence="7">
    <location>
        <begin position="299"/>
        <end position="602"/>
    </location>
</feature>
<dbReference type="EMBL" id="JABAHZ010000015">
    <property type="protein sequence ID" value="NLR83004.1"/>
    <property type="molecule type" value="Genomic_DNA"/>
</dbReference>
<organism evidence="8 9">
    <name type="scientific">Chitinophaga eiseniae</name>
    <dbReference type="NCBI Taxonomy" id="634771"/>
    <lineage>
        <taxon>Bacteria</taxon>
        <taxon>Pseudomonadati</taxon>
        <taxon>Bacteroidota</taxon>
        <taxon>Chitinophagia</taxon>
        <taxon>Chitinophagales</taxon>
        <taxon>Chitinophagaceae</taxon>
        <taxon>Chitinophaga</taxon>
    </lineage>
</organism>
<dbReference type="InterPro" id="IPR011990">
    <property type="entry name" value="TPR-like_helical_dom_sf"/>
</dbReference>
<dbReference type="Gene3D" id="1.25.40.390">
    <property type="match status" value="1"/>
</dbReference>
<evidence type="ECO:0000313" key="9">
    <source>
        <dbReference type="Proteomes" id="UP000552864"/>
    </source>
</evidence>
<name>A0A847SRK1_9BACT</name>
<evidence type="ECO:0000256" key="3">
    <source>
        <dbReference type="ARBA" id="ARBA00022729"/>
    </source>
</evidence>
<evidence type="ECO:0000256" key="6">
    <source>
        <dbReference type="SAM" id="SignalP"/>
    </source>
</evidence>
<comment type="subcellular location">
    <subcellularLocation>
        <location evidence="1">Cell outer membrane</location>
    </subcellularLocation>
</comment>
<feature type="signal peptide" evidence="6">
    <location>
        <begin position="1"/>
        <end position="21"/>
    </location>
</feature>
<evidence type="ECO:0000256" key="4">
    <source>
        <dbReference type="ARBA" id="ARBA00023136"/>
    </source>
</evidence>
<evidence type="ECO:0000256" key="1">
    <source>
        <dbReference type="ARBA" id="ARBA00004442"/>
    </source>
</evidence>
<dbReference type="GO" id="GO:0009279">
    <property type="term" value="C:cell outer membrane"/>
    <property type="evidence" value="ECO:0007669"/>
    <property type="project" value="UniProtKB-SubCell"/>
</dbReference>
<reference evidence="8 9" key="1">
    <citation type="submission" date="2020-04" db="EMBL/GenBank/DDBJ databases">
        <authorList>
            <person name="Yin C."/>
        </authorList>
    </citation>
    <scope>NUCLEOTIDE SEQUENCE [LARGE SCALE GENOMIC DNA]</scope>
    <source>
        <strain evidence="8 9">Ak56</strain>
    </source>
</reference>
<proteinExistence type="inferred from homology"/>
<evidence type="ECO:0000256" key="5">
    <source>
        <dbReference type="ARBA" id="ARBA00023237"/>
    </source>
</evidence>
<evidence type="ECO:0000256" key="2">
    <source>
        <dbReference type="ARBA" id="ARBA00006275"/>
    </source>
</evidence>
<dbReference type="Pfam" id="PF07980">
    <property type="entry name" value="SusD_RagB"/>
    <property type="match status" value="1"/>
</dbReference>
<keyword evidence="9" id="KW-1185">Reference proteome</keyword>
<dbReference type="PROSITE" id="PS51257">
    <property type="entry name" value="PROKAR_LIPOPROTEIN"/>
    <property type="match status" value="1"/>
</dbReference>
<keyword evidence="5" id="KW-0998">Cell outer membrane</keyword>
<comment type="caution">
    <text evidence="8">The sequence shown here is derived from an EMBL/GenBank/DDBJ whole genome shotgun (WGS) entry which is preliminary data.</text>
</comment>
<evidence type="ECO:0000259" key="7">
    <source>
        <dbReference type="Pfam" id="PF07980"/>
    </source>
</evidence>
<keyword evidence="4" id="KW-0472">Membrane</keyword>
<accession>A0A847SRK1</accession>
<protein>
    <submittedName>
        <fullName evidence="8">RagB/SusD family nutrient uptake outer membrane protein</fullName>
    </submittedName>
</protein>
<feature type="chain" id="PRO_5032642295" evidence="6">
    <location>
        <begin position="22"/>
        <end position="602"/>
    </location>
</feature>
<evidence type="ECO:0000313" key="8">
    <source>
        <dbReference type="EMBL" id="NLR83004.1"/>
    </source>
</evidence>
<dbReference type="SUPFAM" id="SSF48452">
    <property type="entry name" value="TPR-like"/>
    <property type="match status" value="1"/>
</dbReference>
<dbReference type="AlphaFoldDB" id="A0A847SRK1"/>
<dbReference type="Proteomes" id="UP000552864">
    <property type="component" value="Unassembled WGS sequence"/>
</dbReference>
<dbReference type="InterPro" id="IPR012944">
    <property type="entry name" value="SusD_RagB_dom"/>
</dbReference>
<comment type="similarity">
    <text evidence="2">Belongs to the SusD family.</text>
</comment>
<gene>
    <name evidence="8" type="ORF">HGH91_30605</name>
</gene>
<sequence length="602" mass="67538">MCIMKNLRLYLSFIILGSAAAACNKDYLERLPQTNIVPEAFFNTTKDLETYTNGFYVKDYYQTDDINSDNISSYSGGGELDLLVENGINPTTVGGWDDWSDLRSFNFMLDKVSKTTGDQATINHYIGIARFFRARFYMAKVARYSDVPWYAHALSNLDSSLYKPRDPRTLVVDSIMADLQFAVDNIKPDQGNNTRVTKWTALALMARFGVFEGTFRKYHDELNLQSTASPYLQKAAWACEQLMASGKFKIYNTGKGAADYRALFASGSLSGNPEMIQWVDFQQSLGRGNNTHAVLGWTWSLSQSLVYSYLMTDGTPFTSMPGYAQQNFVNVFNNRDPRLAETVAYPGFSTTNDKSLYIPKPNLGGFDQLKFYPRDPAQRQGWGADYTALPLFRYAEVLLNYAEAKAELGTLTQGDIDNTINQLRDRVQMPHLNMGLANATPDPVQATAYSNVTGANKGVLLEIRRERRVETACEGLRFNDVNRWKAGMRFQDSQQGMYVAALGGIDMTGDGKADIAILASPTDTAALAGLPADVRASVARFYLKDNNGKDNNFYLENGTSGHIMFTRDRDSKRVFIEPKYYYRPIPLSQIVLNANLKQIFGW</sequence>